<protein>
    <submittedName>
        <fullName evidence="2">Uncharacterized protein</fullName>
    </submittedName>
</protein>
<feature type="region of interest" description="Disordered" evidence="1">
    <location>
        <begin position="68"/>
        <end position="100"/>
    </location>
</feature>
<feature type="compositionally biased region" description="Low complexity" evidence="1">
    <location>
        <begin position="68"/>
        <end position="79"/>
    </location>
</feature>
<keyword evidence="3" id="KW-1185">Reference proteome</keyword>
<sequence>MVVGVVVDGVGLGFGFEVVLLGVGLSVVVLDVVVVDEVEDAVGALMASAAFAGSGSAPVRPSVIDTVAPSRAAAASPSPTGSGHERRDRSPGCGCGVGESPDVGLRDFRARGFAARCRPAMGTCLGIARGGLSGW</sequence>
<reference evidence="2 3" key="1">
    <citation type="journal article" date="2019" name="Int. J. Syst. Evol. Microbiol.">
        <title>The Global Catalogue of Microorganisms (GCM) 10K type strain sequencing project: providing services to taxonomists for standard genome sequencing and annotation.</title>
        <authorList>
            <consortium name="The Broad Institute Genomics Platform"/>
            <consortium name="The Broad Institute Genome Sequencing Center for Infectious Disease"/>
            <person name="Wu L."/>
            <person name="Ma J."/>
        </authorList>
    </citation>
    <scope>NUCLEOTIDE SEQUENCE [LARGE SCALE GENOMIC DNA]</scope>
    <source>
        <strain evidence="2 3">JCM 13022</strain>
    </source>
</reference>
<evidence type="ECO:0000313" key="2">
    <source>
        <dbReference type="EMBL" id="GAA1202797.1"/>
    </source>
</evidence>
<evidence type="ECO:0000313" key="3">
    <source>
        <dbReference type="Proteomes" id="UP001500467"/>
    </source>
</evidence>
<dbReference type="Proteomes" id="UP001500467">
    <property type="component" value="Unassembled WGS sequence"/>
</dbReference>
<dbReference type="EMBL" id="BAAALM010000007">
    <property type="protein sequence ID" value="GAA1202797.1"/>
    <property type="molecule type" value="Genomic_DNA"/>
</dbReference>
<proteinExistence type="predicted"/>
<gene>
    <name evidence="2" type="ORF">GCM10009675_20070</name>
</gene>
<name>A0ABN1VCN0_9PSEU</name>
<organism evidence="2 3">
    <name type="scientific">Prauserella alba</name>
    <dbReference type="NCBI Taxonomy" id="176898"/>
    <lineage>
        <taxon>Bacteria</taxon>
        <taxon>Bacillati</taxon>
        <taxon>Actinomycetota</taxon>
        <taxon>Actinomycetes</taxon>
        <taxon>Pseudonocardiales</taxon>
        <taxon>Pseudonocardiaceae</taxon>
        <taxon>Prauserella</taxon>
    </lineage>
</organism>
<comment type="caution">
    <text evidence="2">The sequence shown here is derived from an EMBL/GenBank/DDBJ whole genome shotgun (WGS) entry which is preliminary data.</text>
</comment>
<evidence type="ECO:0000256" key="1">
    <source>
        <dbReference type="SAM" id="MobiDB-lite"/>
    </source>
</evidence>
<accession>A0ABN1VCN0</accession>